<accession>A0A183SA80</accession>
<evidence type="ECO:0000313" key="1">
    <source>
        <dbReference type="WBParaSite" id="SSLN_0000117501-mRNA-1"/>
    </source>
</evidence>
<protein>
    <submittedName>
        <fullName evidence="1">BRO1 domain-containing protein</fullName>
    </submittedName>
</protein>
<dbReference type="AlphaFoldDB" id="A0A183SA80"/>
<reference evidence="1" key="1">
    <citation type="submission" date="2016-06" db="UniProtKB">
        <authorList>
            <consortium name="WormBaseParasite"/>
        </authorList>
    </citation>
    <scope>IDENTIFICATION</scope>
</reference>
<organism evidence="1">
    <name type="scientific">Schistocephalus solidus</name>
    <name type="common">Tapeworm</name>
    <dbReference type="NCBI Taxonomy" id="70667"/>
    <lineage>
        <taxon>Eukaryota</taxon>
        <taxon>Metazoa</taxon>
        <taxon>Spiralia</taxon>
        <taxon>Lophotrochozoa</taxon>
        <taxon>Platyhelminthes</taxon>
        <taxon>Cestoda</taxon>
        <taxon>Eucestoda</taxon>
        <taxon>Diphyllobothriidea</taxon>
        <taxon>Diphyllobothriidae</taxon>
        <taxon>Schistocephalus</taxon>
    </lineage>
</organism>
<proteinExistence type="predicted"/>
<name>A0A183SA80_SCHSO</name>
<sequence length="228" mass="24710">LMSNENAANGPLPAADDISKAILNAEKEIYDALCDSVDTRRAMAVLRELIGTFNQADCTYPLAASSPHLIPKVHQAYCLAAFILRLLRIFGAADRTAVSQVWPSDPLHLTNGGAPPVSIHDLKERSVKPIWISMEAPTFTRLALTLCGALESCKVLSDEVRAAANNRKVHGVLEILDSFEKTIADDWGLHIQNLPSAHGNICTSASLLAIPYSCLVPLNLYHMTSTVL</sequence>
<dbReference type="WBParaSite" id="SSLN_0000117501-mRNA-1">
    <property type="protein sequence ID" value="SSLN_0000117501-mRNA-1"/>
    <property type="gene ID" value="SSLN_0000117501"/>
</dbReference>